<sequence length="216" mass="22649">MTETVAPEFADFIRAERQASRLPQAATRTRTAEGDVFPGVFIAAARLDPLLRVAARRAAGFFRATKRTEVVWVQGDSELAVNFAAVSVQAGDGTLLVTLPVRCDQVGKANVGVLFAVGSPNAPAGLYAATAGRPSGPEPVVAAWSEALVAFAWNCLLELVGGMAAAVGKDQRGNLLVPVELSARRQGIEIVPMARFRFSGSSTLKSSTSKSPAVKP</sequence>
<dbReference type="EMBL" id="JBHTKN010000003">
    <property type="protein sequence ID" value="MFD1041952.1"/>
    <property type="molecule type" value="Genomic_DNA"/>
</dbReference>
<accession>A0ABW3LVB9</accession>
<gene>
    <name evidence="1" type="ORF">ACFQ2N_06280</name>
</gene>
<keyword evidence="2" id="KW-1185">Reference proteome</keyword>
<dbReference type="RefSeq" id="WP_162375473.1">
    <property type="nucleotide sequence ID" value="NZ_JBHTKN010000003.1"/>
</dbReference>
<evidence type="ECO:0000313" key="2">
    <source>
        <dbReference type="Proteomes" id="UP001597033"/>
    </source>
</evidence>
<proteinExistence type="predicted"/>
<comment type="caution">
    <text evidence="1">The sequence shown here is derived from an EMBL/GenBank/DDBJ whole genome shotgun (WGS) entry which is preliminary data.</text>
</comment>
<protein>
    <submittedName>
        <fullName evidence="1">Uncharacterized protein</fullName>
    </submittedName>
</protein>
<reference evidence="2" key="1">
    <citation type="journal article" date="2019" name="Int. J. Syst. Evol. Microbiol.">
        <title>The Global Catalogue of Microorganisms (GCM) 10K type strain sequencing project: providing services to taxonomists for standard genome sequencing and annotation.</title>
        <authorList>
            <consortium name="The Broad Institute Genomics Platform"/>
            <consortium name="The Broad Institute Genome Sequencing Center for Infectious Disease"/>
            <person name="Wu L."/>
            <person name="Ma J."/>
        </authorList>
    </citation>
    <scope>NUCLEOTIDE SEQUENCE [LARGE SCALE GENOMIC DNA]</scope>
    <source>
        <strain evidence="2">CCUG 55854</strain>
    </source>
</reference>
<dbReference type="Proteomes" id="UP001597033">
    <property type="component" value="Unassembled WGS sequence"/>
</dbReference>
<name>A0ABW3LVB9_9GAMM</name>
<evidence type="ECO:0000313" key="1">
    <source>
        <dbReference type="EMBL" id="MFD1041952.1"/>
    </source>
</evidence>
<organism evidence="1 2">
    <name type="scientific">Pseudoxanthomonas kaohsiungensis</name>
    <dbReference type="NCBI Taxonomy" id="283923"/>
    <lineage>
        <taxon>Bacteria</taxon>
        <taxon>Pseudomonadati</taxon>
        <taxon>Pseudomonadota</taxon>
        <taxon>Gammaproteobacteria</taxon>
        <taxon>Lysobacterales</taxon>
        <taxon>Lysobacteraceae</taxon>
        <taxon>Pseudoxanthomonas</taxon>
    </lineage>
</organism>